<sequence>MELSPPWSTPAVPKAVLETVHRLARECPEALREPGSALPWPAAYEMDRVPGALKGADLFFAAALASSPVSYLIMMGMQKAQGVDPVSLGGFATGAVYVYLVLGLLIAAVAWLQVHIPGGRRAVEKDLAAAQGRYLLHGTDIHGDDLKILKRAQDAVNSALEAARFTRGVELQRWDAFAAAIWSVAQGLAADEPQGDAWAMVIAIEEYAELLAQANDIWQRELDAKTWRPEAASPALGKAVKAANHAGASAVALATG</sequence>
<name>A0ABP4EG43_9ACTN</name>
<protein>
    <submittedName>
        <fullName evidence="2">Uncharacterized protein</fullName>
    </submittedName>
</protein>
<organism evidence="2 3">
    <name type="scientific">Kitasatospora arboriphila</name>
    <dbReference type="NCBI Taxonomy" id="258052"/>
    <lineage>
        <taxon>Bacteria</taxon>
        <taxon>Bacillati</taxon>
        <taxon>Actinomycetota</taxon>
        <taxon>Actinomycetes</taxon>
        <taxon>Kitasatosporales</taxon>
        <taxon>Streptomycetaceae</taxon>
        <taxon>Kitasatospora</taxon>
    </lineage>
</organism>
<dbReference type="Proteomes" id="UP001499987">
    <property type="component" value="Unassembled WGS sequence"/>
</dbReference>
<dbReference type="RefSeq" id="WP_344626589.1">
    <property type="nucleotide sequence ID" value="NZ_BAAALD010000071.1"/>
</dbReference>
<keyword evidence="1" id="KW-1133">Transmembrane helix</keyword>
<evidence type="ECO:0000313" key="3">
    <source>
        <dbReference type="Proteomes" id="UP001499987"/>
    </source>
</evidence>
<gene>
    <name evidence="2" type="ORF">GCM10009663_57230</name>
</gene>
<comment type="caution">
    <text evidence="2">The sequence shown here is derived from an EMBL/GenBank/DDBJ whole genome shotgun (WGS) entry which is preliminary data.</text>
</comment>
<keyword evidence="1" id="KW-0472">Membrane</keyword>
<evidence type="ECO:0000256" key="1">
    <source>
        <dbReference type="SAM" id="Phobius"/>
    </source>
</evidence>
<feature type="transmembrane region" description="Helical" evidence="1">
    <location>
        <begin position="58"/>
        <end position="77"/>
    </location>
</feature>
<accession>A0ABP4EG43</accession>
<evidence type="ECO:0000313" key="2">
    <source>
        <dbReference type="EMBL" id="GAA1107893.1"/>
    </source>
</evidence>
<proteinExistence type="predicted"/>
<feature type="transmembrane region" description="Helical" evidence="1">
    <location>
        <begin position="89"/>
        <end position="112"/>
    </location>
</feature>
<keyword evidence="3" id="KW-1185">Reference proteome</keyword>
<dbReference type="EMBL" id="BAAALD010000071">
    <property type="protein sequence ID" value="GAA1107893.1"/>
    <property type="molecule type" value="Genomic_DNA"/>
</dbReference>
<reference evidence="3" key="1">
    <citation type="journal article" date="2019" name="Int. J. Syst. Evol. Microbiol.">
        <title>The Global Catalogue of Microorganisms (GCM) 10K type strain sequencing project: providing services to taxonomists for standard genome sequencing and annotation.</title>
        <authorList>
            <consortium name="The Broad Institute Genomics Platform"/>
            <consortium name="The Broad Institute Genome Sequencing Center for Infectious Disease"/>
            <person name="Wu L."/>
            <person name="Ma J."/>
        </authorList>
    </citation>
    <scope>NUCLEOTIDE SEQUENCE [LARGE SCALE GENOMIC DNA]</scope>
    <source>
        <strain evidence="3">JCM 13002</strain>
    </source>
</reference>
<keyword evidence="1" id="KW-0812">Transmembrane</keyword>